<reference evidence="1 2" key="1">
    <citation type="journal article" date="2016" name="Nat. Commun.">
        <title>Thousands of microbial genomes shed light on interconnected biogeochemical processes in an aquifer system.</title>
        <authorList>
            <person name="Anantharaman K."/>
            <person name="Brown C.T."/>
            <person name="Hug L.A."/>
            <person name="Sharon I."/>
            <person name="Castelle C.J."/>
            <person name="Probst A.J."/>
            <person name="Thomas B.C."/>
            <person name="Singh A."/>
            <person name="Wilkins M.J."/>
            <person name="Karaoz U."/>
            <person name="Brodie E.L."/>
            <person name="Williams K.H."/>
            <person name="Hubbard S.S."/>
            <person name="Banfield J.F."/>
        </authorList>
    </citation>
    <scope>NUCLEOTIDE SEQUENCE [LARGE SCALE GENOMIC DNA]</scope>
</reference>
<dbReference type="InterPro" id="IPR029455">
    <property type="entry name" value="GHL15"/>
</dbReference>
<dbReference type="Pfam" id="PF14885">
    <property type="entry name" value="GHL15"/>
    <property type="match status" value="1"/>
</dbReference>
<organism evidence="1 2">
    <name type="scientific">Candidatus Giovannonibacteria bacterium RIFCSPHIGHO2_02_FULL_45_40</name>
    <dbReference type="NCBI Taxonomy" id="1798337"/>
    <lineage>
        <taxon>Bacteria</taxon>
        <taxon>Candidatus Giovannoniibacteriota</taxon>
    </lineage>
</organism>
<gene>
    <name evidence="1" type="ORF">A3C05_01650</name>
</gene>
<accession>A0A1F5W703</accession>
<sequence length="284" mass="32262">MTGSGGELSNAGTYWPDPGNVQWQEFFAKKLNKLLLELGGRWDAILIDDFFGTQEAQTGFTNTAPWANYQTDAAYQNAWIEFFTNVRKKIPFPFVANLDGVSVTLTPDFFSRLAIAAGGIEMETYPEEYPIEDFRRILEEIKKIPKNVRIHVNSKPSPGWAGNVDKTLFAYYSFLLFADRDREAYWTYKEGVSDIPHYWFKEFDLNLGDSLGDAKEINNLFVRMFENAIVVVNTDNENAHDFERLDGGPFYDVAGNPMTLPITLEPRSAVLVVKNPTELIRTGL</sequence>
<proteinExistence type="predicted"/>
<dbReference type="Proteomes" id="UP000178743">
    <property type="component" value="Unassembled WGS sequence"/>
</dbReference>
<name>A0A1F5W703_9BACT</name>
<evidence type="ECO:0000313" key="1">
    <source>
        <dbReference type="EMBL" id="OGF71456.1"/>
    </source>
</evidence>
<evidence type="ECO:0000313" key="2">
    <source>
        <dbReference type="Proteomes" id="UP000178743"/>
    </source>
</evidence>
<protein>
    <submittedName>
        <fullName evidence="1">Uncharacterized protein</fullName>
    </submittedName>
</protein>
<comment type="caution">
    <text evidence="1">The sequence shown here is derived from an EMBL/GenBank/DDBJ whole genome shotgun (WGS) entry which is preliminary data.</text>
</comment>
<dbReference type="AlphaFoldDB" id="A0A1F5W703"/>
<dbReference type="EMBL" id="MFHP01000032">
    <property type="protein sequence ID" value="OGF71456.1"/>
    <property type="molecule type" value="Genomic_DNA"/>
</dbReference>